<dbReference type="EMBL" id="CM056741">
    <property type="protein sequence ID" value="KAJ8685028.1"/>
    <property type="molecule type" value="Genomic_DNA"/>
</dbReference>
<dbReference type="Proteomes" id="UP001239111">
    <property type="component" value="Chromosome 1"/>
</dbReference>
<reference evidence="1" key="1">
    <citation type="submission" date="2023-04" db="EMBL/GenBank/DDBJ databases">
        <title>A chromosome-level genome assembly of the parasitoid wasp Eretmocerus hayati.</title>
        <authorList>
            <person name="Zhong Y."/>
            <person name="Liu S."/>
            <person name="Liu Y."/>
        </authorList>
    </citation>
    <scope>NUCLEOTIDE SEQUENCE</scope>
    <source>
        <strain evidence="1">ZJU_SS_LIU_2023</strain>
    </source>
</reference>
<gene>
    <name evidence="1" type="ORF">QAD02_020821</name>
</gene>
<organism evidence="1 2">
    <name type="scientific">Eretmocerus hayati</name>
    <dbReference type="NCBI Taxonomy" id="131215"/>
    <lineage>
        <taxon>Eukaryota</taxon>
        <taxon>Metazoa</taxon>
        <taxon>Ecdysozoa</taxon>
        <taxon>Arthropoda</taxon>
        <taxon>Hexapoda</taxon>
        <taxon>Insecta</taxon>
        <taxon>Pterygota</taxon>
        <taxon>Neoptera</taxon>
        <taxon>Endopterygota</taxon>
        <taxon>Hymenoptera</taxon>
        <taxon>Apocrita</taxon>
        <taxon>Proctotrupomorpha</taxon>
        <taxon>Chalcidoidea</taxon>
        <taxon>Aphelinidae</taxon>
        <taxon>Aphelininae</taxon>
        <taxon>Eretmocerus</taxon>
    </lineage>
</organism>
<sequence length="360" mass="41830">MEKLKFEFTVIAGADGKSNVIGITSITTEEGHVFLMPEELQPAGQHKAIINNACFPKIKNSLKRRHQTRNVWLILDGNLKETYLDKAGNLIFCDQFLEEKDPQIQQQPALGMASSEDLKKILEALVEKQDRPKHQNLSKLAEKFVIEKFLGKNANARQWIDMFEKECERFEITVDSEKIEILRLHLEKTCLEWYSSMLIKLTLHSGWNTWKEKFWETYANKGWSPISYALMFRYKNGSSLDYAIRKEKLLLEIRKSIDTGTLIDIIATGLPNFVLNRIDRGSLEKMEDLFNELGNLEHLVNKKSLKKSHLSIPIQKKPDKKEPCRICEKRNKVRRHNMFTLDTWTPLEHSLVSPSLAELY</sequence>
<keyword evidence="2" id="KW-1185">Reference proteome</keyword>
<proteinExistence type="predicted"/>
<name>A0ACC2PNJ6_9HYME</name>
<evidence type="ECO:0000313" key="2">
    <source>
        <dbReference type="Proteomes" id="UP001239111"/>
    </source>
</evidence>
<protein>
    <submittedName>
        <fullName evidence="1">Uncharacterized protein</fullName>
    </submittedName>
</protein>
<comment type="caution">
    <text evidence="1">The sequence shown here is derived from an EMBL/GenBank/DDBJ whole genome shotgun (WGS) entry which is preliminary data.</text>
</comment>
<evidence type="ECO:0000313" key="1">
    <source>
        <dbReference type="EMBL" id="KAJ8685028.1"/>
    </source>
</evidence>
<accession>A0ACC2PNJ6</accession>